<dbReference type="Proteomes" id="UP000248889">
    <property type="component" value="Unassembled WGS sequence"/>
</dbReference>
<keyword evidence="2" id="KW-0732">Signal</keyword>
<feature type="chain" id="PRO_5016180886" evidence="2">
    <location>
        <begin position="30"/>
        <end position="178"/>
    </location>
</feature>
<feature type="signal peptide" evidence="2">
    <location>
        <begin position="1"/>
        <end position="29"/>
    </location>
</feature>
<sequence>MHTHRRSRSRVLGALAVLVVGAAGLTACASGSTTVGGSSAPPVASSSPSRVNPGGPIVTPSPTPPTQTGGAGSSTGPGSGSGTPAKPAHGLPISGYSTKGNVLTVYFYAGVCDKYGVTADQSQPGEVRVAVVVTQHAPTGQMCPMVISSQHAGVDLGRPLDGRKVIDASNDQPVQPQG</sequence>
<dbReference type="AlphaFoldDB" id="A0A2X0IQ92"/>
<evidence type="ECO:0000256" key="1">
    <source>
        <dbReference type="SAM" id="MobiDB-lite"/>
    </source>
</evidence>
<dbReference type="EMBL" id="QKYN01000042">
    <property type="protein sequence ID" value="RAG85361.1"/>
    <property type="molecule type" value="Genomic_DNA"/>
</dbReference>
<reference evidence="3 4" key="1">
    <citation type="submission" date="2018-06" db="EMBL/GenBank/DDBJ databases">
        <title>Streptacidiphilus pinicola sp. nov., isolated from pine grove soil.</title>
        <authorList>
            <person name="Roh S.G."/>
            <person name="Park S."/>
            <person name="Kim M.-K."/>
            <person name="Yun B.-R."/>
            <person name="Park J."/>
            <person name="Kim M.J."/>
            <person name="Kim Y.S."/>
            <person name="Kim S.B."/>
        </authorList>
    </citation>
    <scope>NUCLEOTIDE SEQUENCE [LARGE SCALE GENOMIC DNA]</scope>
    <source>
        <strain evidence="3 4">MMS16-CNU450</strain>
    </source>
</reference>
<protein>
    <submittedName>
        <fullName evidence="3">Uncharacterized protein</fullName>
    </submittedName>
</protein>
<dbReference type="RefSeq" id="WP_111500900.1">
    <property type="nucleotide sequence ID" value="NZ_QKYN01000042.1"/>
</dbReference>
<proteinExistence type="predicted"/>
<feature type="compositionally biased region" description="Gly residues" evidence="1">
    <location>
        <begin position="69"/>
        <end position="81"/>
    </location>
</feature>
<name>A0A2X0IQ92_9ACTN</name>
<gene>
    <name evidence="3" type="ORF">DN069_11925</name>
</gene>
<evidence type="ECO:0000313" key="3">
    <source>
        <dbReference type="EMBL" id="RAG85361.1"/>
    </source>
</evidence>
<evidence type="ECO:0000256" key="2">
    <source>
        <dbReference type="SAM" id="SignalP"/>
    </source>
</evidence>
<organism evidence="3 4">
    <name type="scientific">Streptacidiphilus pinicola</name>
    <dbReference type="NCBI Taxonomy" id="2219663"/>
    <lineage>
        <taxon>Bacteria</taxon>
        <taxon>Bacillati</taxon>
        <taxon>Actinomycetota</taxon>
        <taxon>Actinomycetes</taxon>
        <taxon>Kitasatosporales</taxon>
        <taxon>Streptomycetaceae</taxon>
        <taxon>Streptacidiphilus</taxon>
    </lineage>
</organism>
<evidence type="ECO:0000313" key="4">
    <source>
        <dbReference type="Proteomes" id="UP000248889"/>
    </source>
</evidence>
<keyword evidence="4" id="KW-1185">Reference proteome</keyword>
<accession>A0A2X0IQ92</accession>
<feature type="compositionally biased region" description="Low complexity" evidence="1">
    <location>
        <begin position="31"/>
        <end position="58"/>
    </location>
</feature>
<dbReference type="OrthoDB" id="3830613at2"/>
<feature type="region of interest" description="Disordered" evidence="1">
    <location>
        <begin position="31"/>
        <end position="87"/>
    </location>
</feature>
<dbReference type="PROSITE" id="PS51257">
    <property type="entry name" value="PROKAR_LIPOPROTEIN"/>
    <property type="match status" value="1"/>
</dbReference>
<comment type="caution">
    <text evidence="3">The sequence shown here is derived from an EMBL/GenBank/DDBJ whole genome shotgun (WGS) entry which is preliminary data.</text>
</comment>